<evidence type="ECO:0000313" key="1">
    <source>
        <dbReference type="EMBL" id="EGC37748.1"/>
    </source>
</evidence>
<reference evidence="2" key="1">
    <citation type="journal article" date="2011" name="Genome Biol.">
        <title>Comparative genomics of the social amoebae Dictyostelium discoideum and Dictyostelium purpureum.</title>
        <authorList>
            <consortium name="US DOE Joint Genome Institute (JGI-PGF)"/>
            <person name="Sucgang R."/>
            <person name="Kuo A."/>
            <person name="Tian X."/>
            <person name="Salerno W."/>
            <person name="Parikh A."/>
            <person name="Feasley C.L."/>
            <person name="Dalin E."/>
            <person name="Tu H."/>
            <person name="Huang E."/>
            <person name="Barry K."/>
            <person name="Lindquist E."/>
            <person name="Shapiro H."/>
            <person name="Bruce D."/>
            <person name="Schmutz J."/>
            <person name="Salamov A."/>
            <person name="Fey P."/>
            <person name="Gaudet P."/>
            <person name="Anjard C."/>
            <person name="Babu M.M."/>
            <person name="Basu S."/>
            <person name="Bushmanova Y."/>
            <person name="van der Wel H."/>
            <person name="Katoh-Kurasawa M."/>
            <person name="Dinh C."/>
            <person name="Coutinho P.M."/>
            <person name="Saito T."/>
            <person name="Elias M."/>
            <person name="Schaap P."/>
            <person name="Kay R.R."/>
            <person name="Henrissat B."/>
            <person name="Eichinger L."/>
            <person name="Rivero F."/>
            <person name="Putnam N.H."/>
            <person name="West C.M."/>
            <person name="Loomis W.F."/>
            <person name="Chisholm R.L."/>
            <person name="Shaulsky G."/>
            <person name="Strassmann J.E."/>
            <person name="Queller D.C."/>
            <person name="Kuspa A."/>
            <person name="Grigoriev I.V."/>
        </authorList>
    </citation>
    <scope>NUCLEOTIDE SEQUENCE [LARGE SCALE GENOMIC DNA]</scope>
    <source>
        <strain evidence="2">QSDP1</strain>
    </source>
</reference>
<dbReference type="Gene3D" id="3.40.50.720">
    <property type="entry name" value="NAD(P)-binding Rossmann-like Domain"/>
    <property type="match status" value="1"/>
</dbReference>
<dbReference type="OMA" id="FAGAKHG"/>
<dbReference type="InParanoid" id="F0ZE65"/>
<dbReference type="AlphaFoldDB" id="F0ZE65"/>
<dbReference type="RefSeq" id="XP_003285687.1">
    <property type="nucleotide sequence ID" value="XM_003285639.1"/>
</dbReference>
<dbReference type="KEGG" id="dpp:DICPUDRAFT_91557"/>
<dbReference type="STRING" id="5786.F0ZE65"/>
<evidence type="ECO:0000313" key="2">
    <source>
        <dbReference type="Proteomes" id="UP000001064"/>
    </source>
</evidence>
<dbReference type="PRINTS" id="PR00081">
    <property type="entry name" value="GDHRDH"/>
</dbReference>
<evidence type="ECO:0008006" key="3">
    <source>
        <dbReference type="Google" id="ProtNLM"/>
    </source>
</evidence>
<dbReference type="eggNOG" id="KOG1014">
    <property type="taxonomic scope" value="Eukaryota"/>
</dbReference>
<dbReference type="Proteomes" id="UP000001064">
    <property type="component" value="Unassembled WGS sequence"/>
</dbReference>
<name>F0ZE65_DICPU</name>
<organism evidence="1 2">
    <name type="scientific">Dictyostelium purpureum</name>
    <name type="common">Slime mold</name>
    <dbReference type="NCBI Taxonomy" id="5786"/>
    <lineage>
        <taxon>Eukaryota</taxon>
        <taxon>Amoebozoa</taxon>
        <taxon>Evosea</taxon>
        <taxon>Eumycetozoa</taxon>
        <taxon>Dictyostelia</taxon>
        <taxon>Dictyosteliales</taxon>
        <taxon>Dictyosteliaceae</taxon>
        <taxon>Dictyostelium</taxon>
    </lineage>
</organism>
<dbReference type="VEuPathDB" id="AmoebaDB:DICPUDRAFT_91557"/>
<dbReference type="SUPFAM" id="SSF51735">
    <property type="entry name" value="NAD(P)-binding Rossmann-fold domains"/>
    <property type="match status" value="1"/>
</dbReference>
<dbReference type="InterPro" id="IPR036291">
    <property type="entry name" value="NAD(P)-bd_dom_sf"/>
</dbReference>
<dbReference type="Pfam" id="PF00106">
    <property type="entry name" value="adh_short"/>
    <property type="match status" value="1"/>
</dbReference>
<dbReference type="GeneID" id="10499202"/>
<dbReference type="PANTHER" id="PTHR43431">
    <property type="entry name" value="OXIDOREDUCTASE, SHORT CHAIN DEHYDROGENASE/REDUCTASE FAMILY (AFU_ORTHOLOGUE AFUA_5G14000)"/>
    <property type="match status" value="1"/>
</dbReference>
<protein>
    <recommendedName>
        <fullName evidence="3">Short-chain dehydrogenase/reductase SDR</fullName>
    </recommendedName>
</protein>
<dbReference type="OrthoDB" id="5399006at2759"/>
<accession>F0ZE65</accession>
<dbReference type="PANTHER" id="PTHR43431:SF7">
    <property type="entry name" value="OXIDOREDUCTASE, SHORT CHAIN DEHYDROGENASE_REDUCTASE FAMILY (AFU_ORTHOLOGUE AFUA_5G14000)"/>
    <property type="match status" value="1"/>
</dbReference>
<gene>
    <name evidence="1" type="ORF">DICPUDRAFT_91557</name>
</gene>
<sequence length="238" mass="26146">MSGKKVCVVIGVGKGIGSSVAKKFAKEGFLVALCSRNKEKLEPFVKEITQEKGEAFSVAFDTTDEKSVSEGFKEIKDKIQNRPIDVLVYNASSPFKFAPVQNIVPSEFEQSFKATCLGALLSTQQVLPSMLENNKGTIIFTGATASLRGGANFGQFASGKAALRSLAQSLAREAHPKGVHISHVIIDGLVDINRDYSSRPKETFIDPDEVAKTYFHLHDQHPSAWTHELEVRPYLEKF</sequence>
<dbReference type="EMBL" id="GL870991">
    <property type="protein sequence ID" value="EGC37748.1"/>
    <property type="molecule type" value="Genomic_DNA"/>
</dbReference>
<proteinExistence type="predicted"/>
<dbReference type="InterPro" id="IPR002347">
    <property type="entry name" value="SDR_fam"/>
</dbReference>
<keyword evidence="2" id="KW-1185">Reference proteome</keyword>